<name>A0A5B9W3G2_9BACT</name>
<dbReference type="Proteomes" id="UP000324233">
    <property type="component" value="Chromosome"/>
</dbReference>
<sequence length="343" mass="37442">MPIDVECPACTSKFNLGEEHAGRRVKCPKCRGSIPVPSTPEADSIQAGIAFEKFTLDAMALTQPLPLPAEYPPAPKDLAEAKAEVIDARRDMQVLRGENLSALLRWNTVHPRAEKAEAAALLLRAGLKIKAEEFELDTPTLAAAEAAVARWRESERRVISSLEPFAEALARRLAATVGLLERDDVAERGAGGPARRVEARAIYPTAAFLATQVAGQTPGVMSSIRVLAHLVLRIRDEKKPKEALLEAAYAVAQRLLGRIDDLRRSLGRTTASFIQDEDGPVPLARLFIPEMPAAEDVINLMEAADQVTDRIFTMYRHVLGRLAVSAEEVERLLGLPPLKAEED</sequence>
<dbReference type="AlphaFoldDB" id="A0A5B9W3G2"/>
<evidence type="ECO:0000313" key="2">
    <source>
        <dbReference type="Proteomes" id="UP000324233"/>
    </source>
</evidence>
<reference evidence="1 2" key="1">
    <citation type="submission" date="2019-08" db="EMBL/GenBank/DDBJ databases">
        <title>Deep-cultivation of Planctomycetes and their phenomic and genomic characterization uncovers novel biology.</title>
        <authorList>
            <person name="Wiegand S."/>
            <person name="Jogler M."/>
            <person name="Boedeker C."/>
            <person name="Pinto D."/>
            <person name="Vollmers J."/>
            <person name="Rivas-Marin E."/>
            <person name="Kohn T."/>
            <person name="Peeters S.H."/>
            <person name="Heuer A."/>
            <person name="Rast P."/>
            <person name="Oberbeckmann S."/>
            <person name="Bunk B."/>
            <person name="Jeske O."/>
            <person name="Meyerdierks A."/>
            <person name="Storesund J.E."/>
            <person name="Kallscheuer N."/>
            <person name="Luecker S."/>
            <person name="Lage O.M."/>
            <person name="Pohl T."/>
            <person name="Merkel B.J."/>
            <person name="Hornburger P."/>
            <person name="Mueller R.-W."/>
            <person name="Bruemmer F."/>
            <person name="Labrenz M."/>
            <person name="Spormann A.M."/>
            <person name="Op den Camp H."/>
            <person name="Overmann J."/>
            <person name="Amann R."/>
            <person name="Jetten M.S.M."/>
            <person name="Mascher T."/>
            <person name="Medema M.H."/>
            <person name="Devos D.P."/>
            <person name="Kaster A.-K."/>
            <person name="Ovreas L."/>
            <person name="Rohde M."/>
            <person name="Galperin M.Y."/>
            <person name="Jogler C."/>
        </authorList>
    </citation>
    <scope>NUCLEOTIDE SEQUENCE [LARGE SCALE GENOMIC DNA]</scope>
    <source>
        <strain evidence="1 2">OJF2</strain>
    </source>
</reference>
<dbReference type="OrthoDB" id="261253at2"/>
<dbReference type="RefSeq" id="WP_148594501.1">
    <property type="nucleotide sequence ID" value="NZ_CP042997.1"/>
</dbReference>
<organism evidence="1 2">
    <name type="scientific">Aquisphaera giovannonii</name>
    <dbReference type="NCBI Taxonomy" id="406548"/>
    <lineage>
        <taxon>Bacteria</taxon>
        <taxon>Pseudomonadati</taxon>
        <taxon>Planctomycetota</taxon>
        <taxon>Planctomycetia</taxon>
        <taxon>Isosphaerales</taxon>
        <taxon>Isosphaeraceae</taxon>
        <taxon>Aquisphaera</taxon>
    </lineage>
</organism>
<protein>
    <submittedName>
        <fullName evidence="1">Uncharacterized protein</fullName>
    </submittedName>
</protein>
<dbReference type="KEGG" id="agv:OJF2_31460"/>
<gene>
    <name evidence="1" type="ORF">OJF2_31460</name>
</gene>
<evidence type="ECO:0000313" key="1">
    <source>
        <dbReference type="EMBL" id="QEH34605.1"/>
    </source>
</evidence>
<proteinExistence type="predicted"/>
<keyword evidence="2" id="KW-1185">Reference proteome</keyword>
<accession>A0A5B9W3G2</accession>
<dbReference type="EMBL" id="CP042997">
    <property type="protein sequence ID" value="QEH34605.1"/>
    <property type="molecule type" value="Genomic_DNA"/>
</dbReference>